<protein>
    <recommendedName>
        <fullName evidence="4">Phosducin thioredoxin-like domain-containing protein</fullName>
    </recommendedName>
</protein>
<feature type="region of interest" description="Disordered" evidence="1">
    <location>
        <begin position="248"/>
        <end position="289"/>
    </location>
</feature>
<gene>
    <name evidence="2" type="ORF">AB1Y20_004123</name>
</gene>
<evidence type="ECO:0000256" key="1">
    <source>
        <dbReference type="SAM" id="MobiDB-lite"/>
    </source>
</evidence>
<organism evidence="2 3">
    <name type="scientific">Prymnesium parvum</name>
    <name type="common">Toxic golden alga</name>
    <dbReference type="NCBI Taxonomy" id="97485"/>
    <lineage>
        <taxon>Eukaryota</taxon>
        <taxon>Haptista</taxon>
        <taxon>Haptophyta</taxon>
        <taxon>Prymnesiophyceae</taxon>
        <taxon>Prymnesiales</taxon>
        <taxon>Prymnesiaceae</taxon>
        <taxon>Prymnesium</taxon>
    </lineage>
</organism>
<name>A0AB34J8X3_PRYPA</name>
<keyword evidence="3" id="KW-1185">Reference proteome</keyword>
<dbReference type="EMBL" id="JBGBPQ010000012">
    <property type="protein sequence ID" value="KAL1515058.1"/>
    <property type="molecule type" value="Genomic_DNA"/>
</dbReference>
<accession>A0AB34J8X3</accession>
<evidence type="ECO:0008006" key="4">
    <source>
        <dbReference type="Google" id="ProtNLM"/>
    </source>
</evidence>
<feature type="compositionally biased region" description="Basic and acidic residues" evidence="1">
    <location>
        <begin position="277"/>
        <end position="289"/>
    </location>
</feature>
<comment type="caution">
    <text evidence="2">The sequence shown here is derived from an EMBL/GenBank/DDBJ whole genome shotgun (WGS) entry which is preliminary data.</text>
</comment>
<dbReference type="SUPFAM" id="SSF52833">
    <property type="entry name" value="Thioredoxin-like"/>
    <property type="match status" value="1"/>
</dbReference>
<evidence type="ECO:0000313" key="3">
    <source>
        <dbReference type="Proteomes" id="UP001515480"/>
    </source>
</evidence>
<evidence type="ECO:0000313" key="2">
    <source>
        <dbReference type="EMBL" id="KAL1515058.1"/>
    </source>
</evidence>
<dbReference type="InterPro" id="IPR036249">
    <property type="entry name" value="Thioredoxin-like_sf"/>
</dbReference>
<proteinExistence type="predicted"/>
<sequence length="289" mass="32143">MPDQCRCSAGPRRRIHRSMLGSCCEVQEAREAHVRKVYRDATRVSEARLFRKTLAADDIRRSLYCTCEHASCEACDAADAPAAAADDAAGSDSEFDDDPVEQAMLEKMRLSRLQQLKSAAAATQQAERSGFGCHQRLGEDELPRLLREPESLLVHLTAPADDQCELVEAEMRQAAVRCKSMRHLTVMCVSGTPPPCLRVSCAIPTILLVTQGEVETSSPVLEDLREPRRLQAAVSTWLDSIHLDVRRRQRGQKEVEDGSDEEQDDSSYCGRPGCRSYPHEHLGWGDVPK</sequence>
<dbReference type="AlphaFoldDB" id="A0AB34J8X3"/>
<reference evidence="2 3" key="1">
    <citation type="journal article" date="2024" name="Science">
        <title>Giant polyketide synthase enzymes in the biosynthesis of giant marine polyether toxins.</title>
        <authorList>
            <person name="Fallon T.R."/>
            <person name="Shende V.V."/>
            <person name="Wierzbicki I.H."/>
            <person name="Pendleton A.L."/>
            <person name="Watervoot N.F."/>
            <person name="Auber R.P."/>
            <person name="Gonzalez D.J."/>
            <person name="Wisecaver J.H."/>
            <person name="Moore B.S."/>
        </authorList>
    </citation>
    <scope>NUCLEOTIDE SEQUENCE [LARGE SCALE GENOMIC DNA]</scope>
    <source>
        <strain evidence="2 3">12B1</strain>
    </source>
</reference>
<dbReference type="Proteomes" id="UP001515480">
    <property type="component" value="Unassembled WGS sequence"/>
</dbReference>